<keyword evidence="4 6" id="KW-1133">Transmembrane helix</keyword>
<dbReference type="InterPro" id="IPR054321">
    <property type="entry name" value="PspC-rel_TM"/>
</dbReference>
<feature type="domain" description="PspC-related ToastRack" evidence="9">
    <location>
        <begin position="406"/>
        <end position="537"/>
    </location>
</feature>
<evidence type="ECO:0000256" key="3">
    <source>
        <dbReference type="ARBA" id="ARBA00022692"/>
    </source>
</evidence>
<dbReference type="RefSeq" id="WP_089380824.1">
    <property type="nucleotide sequence ID" value="NZ_FZNT01000003.1"/>
</dbReference>
<evidence type="ECO:0000256" key="4">
    <source>
        <dbReference type="ARBA" id="ARBA00022989"/>
    </source>
</evidence>
<dbReference type="Pfam" id="PF22571">
    <property type="entry name" value="LiaI-LiaF-TM_PspC"/>
    <property type="match status" value="1"/>
</dbReference>
<reference evidence="10 11" key="1">
    <citation type="submission" date="2017-06" db="EMBL/GenBank/DDBJ databases">
        <authorList>
            <person name="Kim H.J."/>
            <person name="Triplett B.A."/>
        </authorList>
    </citation>
    <scope>NUCLEOTIDE SEQUENCE [LARGE SCALE GENOMIC DNA]</scope>
    <source>
        <strain evidence="10 11">DSM 29150</strain>
    </source>
</reference>
<evidence type="ECO:0000259" key="9">
    <source>
        <dbReference type="Pfam" id="PF22744"/>
    </source>
</evidence>
<dbReference type="InterPro" id="IPR054319">
    <property type="entry name" value="PspC-rel_ToastRack"/>
</dbReference>
<name>A0A238WET7_9FLAO</name>
<dbReference type="PANTHER" id="PTHR33885:SF3">
    <property type="entry name" value="PHAGE SHOCK PROTEIN C"/>
    <property type="match status" value="1"/>
</dbReference>
<sequence length="586" mass="66717">MNKTININLGGIFFHIDEIAYQKLKRYLDAIRRSLSDDPQGRDEIINDIEHRIGELLSERIKDERQVVNENDIDEITKIMGKPEDYLVDEEIFEDETGYYKTRTSNKKLYRDGEDKFLGGVSSGIAHYFGIDALWVRILWIVLVVAGFGSGIPIYILLWILIPEATTTAEKLQMKGEAVNISNIEKKIREEFNEVTSRVKDGVNDVTEKVKRSNFKKNVSSKSKSGLDEIIDVLSKIILTIFKVFGKFIGIILILIASLTLIGLIFGILSVGSIGILDFGHDWVDYPPFFFDSVIPSWLLILFTFIAAGIPFVVLFMLGLKILSSNINSFSTTTKLSLLGVWIIALLGLGFAGINFATQRAYDGVYNETQELPITSMDTLKIKMVGAENLSNRTELRREWGFETVYDNDQQKLYSTKLNVDIKTTEKLEAFVKVRKESQGNNRLNANNDAEAIEYQFNLNDKNLLLNGYFLSDFKNKFKDQLVDITVYLPINSVVYLDRSTRTFLDDVDNVQNIYDRDMPKHYYKMTENGLQCLDCDAAIFGDDYKKKHENFNLKIDEDGVEVKINAKNGKSDAKVKIDENGIIIQ</sequence>
<keyword evidence="5 6" id="KW-0472">Membrane</keyword>
<dbReference type="InterPro" id="IPR007168">
    <property type="entry name" value="Phageshock_PspC_N"/>
</dbReference>
<evidence type="ECO:0000259" key="7">
    <source>
        <dbReference type="Pfam" id="PF04024"/>
    </source>
</evidence>
<evidence type="ECO:0000256" key="5">
    <source>
        <dbReference type="ARBA" id="ARBA00023136"/>
    </source>
</evidence>
<evidence type="ECO:0000313" key="10">
    <source>
        <dbReference type="EMBL" id="SNR45075.1"/>
    </source>
</evidence>
<keyword evidence="11" id="KW-1185">Reference proteome</keyword>
<feature type="transmembrane region" description="Helical" evidence="6">
    <location>
        <begin position="138"/>
        <end position="162"/>
    </location>
</feature>
<dbReference type="Proteomes" id="UP000198384">
    <property type="component" value="Unassembled WGS sequence"/>
</dbReference>
<protein>
    <submittedName>
        <fullName evidence="10">Phage shock protein C (PspC) family protein</fullName>
    </submittedName>
</protein>
<accession>A0A238WET7</accession>
<dbReference type="Pfam" id="PF22744">
    <property type="entry name" value="Toast-rack_PspC-Cterm"/>
    <property type="match status" value="1"/>
</dbReference>
<dbReference type="AlphaFoldDB" id="A0A238WET7"/>
<dbReference type="GO" id="GO:0005886">
    <property type="term" value="C:plasma membrane"/>
    <property type="evidence" value="ECO:0007669"/>
    <property type="project" value="UniProtKB-SubCell"/>
</dbReference>
<feature type="transmembrane region" description="Helical" evidence="6">
    <location>
        <begin position="297"/>
        <end position="324"/>
    </location>
</feature>
<dbReference type="InterPro" id="IPR052027">
    <property type="entry name" value="PspC"/>
</dbReference>
<keyword evidence="2" id="KW-1003">Cell membrane</keyword>
<dbReference type="PANTHER" id="PTHR33885">
    <property type="entry name" value="PHAGE SHOCK PROTEIN C"/>
    <property type="match status" value="1"/>
</dbReference>
<feature type="domain" description="Phage shock protein PspC N-terminal" evidence="7">
    <location>
        <begin position="107"/>
        <end position="165"/>
    </location>
</feature>
<evidence type="ECO:0000256" key="6">
    <source>
        <dbReference type="SAM" id="Phobius"/>
    </source>
</evidence>
<evidence type="ECO:0000259" key="8">
    <source>
        <dbReference type="Pfam" id="PF22571"/>
    </source>
</evidence>
<feature type="domain" description="PspC-related transmembrane region" evidence="8">
    <location>
        <begin position="217"/>
        <end position="359"/>
    </location>
</feature>
<feature type="transmembrane region" description="Helical" evidence="6">
    <location>
        <begin position="248"/>
        <end position="277"/>
    </location>
</feature>
<evidence type="ECO:0000313" key="11">
    <source>
        <dbReference type="Proteomes" id="UP000198384"/>
    </source>
</evidence>
<comment type="subcellular location">
    <subcellularLocation>
        <location evidence="1">Cell membrane</location>
        <topology evidence="1">Single-pass membrane protein</topology>
    </subcellularLocation>
</comment>
<keyword evidence="3 6" id="KW-0812">Transmembrane</keyword>
<gene>
    <name evidence="10" type="ORF">SAMN06265371_103149</name>
</gene>
<dbReference type="OrthoDB" id="5772680at2"/>
<dbReference type="EMBL" id="FZNT01000003">
    <property type="protein sequence ID" value="SNR45075.1"/>
    <property type="molecule type" value="Genomic_DNA"/>
</dbReference>
<feature type="transmembrane region" description="Helical" evidence="6">
    <location>
        <begin position="336"/>
        <end position="357"/>
    </location>
</feature>
<dbReference type="Pfam" id="PF04024">
    <property type="entry name" value="PspC"/>
    <property type="match status" value="1"/>
</dbReference>
<evidence type="ECO:0000256" key="1">
    <source>
        <dbReference type="ARBA" id="ARBA00004162"/>
    </source>
</evidence>
<evidence type="ECO:0000256" key="2">
    <source>
        <dbReference type="ARBA" id="ARBA00022475"/>
    </source>
</evidence>
<organism evidence="10 11">
    <name type="scientific">Lutibacter agarilyticus</name>
    <dbReference type="NCBI Taxonomy" id="1109740"/>
    <lineage>
        <taxon>Bacteria</taxon>
        <taxon>Pseudomonadati</taxon>
        <taxon>Bacteroidota</taxon>
        <taxon>Flavobacteriia</taxon>
        <taxon>Flavobacteriales</taxon>
        <taxon>Flavobacteriaceae</taxon>
        <taxon>Lutibacter</taxon>
    </lineage>
</organism>
<proteinExistence type="predicted"/>